<organism evidence="1 2">
    <name type="scientific">Brachionus calyciflorus</name>
    <dbReference type="NCBI Taxonomy" id="104777"/>
    <lineage>
        <taxon>Eukaryota</taxon>
        <taxon>Metazoa</taxon>
        <taxon>Spiralia</taxon>
        <taxon>Gnathifera</taxon>
        <taxon>Rotifera</taxon>
        <taxon>Eurotatoria</taxon>
        <taxon>Monogononta</taxon>
        <taxon>Pseudotrocha</taxon>
        <taxon>Ploima</taxon>
        <taxon>Brachionidae</taxon>
        <taxon>Brachionus</taxon>
    </lineage>
</organism>
<keyword evidence="2" id="KW-1185">Reference proteome</keyword>
<sequence length="82" mass="9140">AEYANGKIPYIIDVDQGNIKINVPLDVPDGINEHQPSIEINYTSVNQVNSFLGHGWSLQGLSVIHLRAFCYSSTKKKLIFPI</sequence>
<accession>A0A814M370</accession>
<reference evidence="1" key="1">
    <citation type="submission" date="2021-02" db="EMBL/GenBank/DDBJ databases">
        <authorList>
            <person name="Nowell W R."/>
        </authorList>
    </citation>
    <scope>NUCLEOTIDE SEQUENCE</scope>
    <source>
        <strain evidence="1">Ploen Becks lab</strain>
    </source>
</reference>
<dbReference type="EMBL" id="CAJNOC010006237">
    <property type="protein sequence ID" value="CAF1073344.1"/>
    <property type="molecule type" value="Genomic_DNA"/>
</dbReference>
<dbReference type="Proteomes" id="UP000663879">
    <property type="component" value="Unassembled WGS sequence"/>
</dbReference>
<gene>
    <name evidence="1" type="ORF">OXX778_LOCUS19838</name>
</gene>
<evidence type="ECO:0000313" key="2">
    <source>
        <dbReference type="Proteomes" id="UP000663879"/>
    </source>
</evidence>
<feature type="non-terminal residue" evidence="1">
    <location>
        <position position="1"/>
    </location>
</feature>
<proteinExistence type="predicted"/>
<protein>
    <submittedName>
        <fullName evidence="1">Uncharacterized protein</fullName>
    </submittedName>
</protein>
<name>A0A814M370_9BILA</name>
<comment type="caution">
    <text evidence="1">The sequence shown here is derived from an EMBL/GenBank/DDBJ whole genome shotgun (WGS) entry which is preliminary data.</text>
</comment>
<dbReference type="AlphaFoldDB" id="A0A814M370"/>
<evidence type="ECO:0000313" key="1">
    <source>
        <dbReference type="EMBL" id="CAF1073344.1"/>
    </source>
</evidence>